<dbReference type="RefSeq" id="WP_012186412.1">
    <property type="nucleotide sequence ID" value="NC_009954.1"/>
</dbReference>
<organism evidence="8 9">
    <name type="scientific">Caldivirga maquilingensis (strain ATCC 700844 / DSM 13496 / JCM 10307 / IC-167)</name>
    <dbReference type="NCBI Taxonomy" id="397948"/>
    <lineage>
        <taxon>Archaea</taxon>
        <taxon>Thermoproteota</taxon>
        <taxon>Thermoprotei</taxon>
        <taxon>Thermoproteales</taxon>
        <taxon>Thermoproteaceae</taxon>
        <taxon>Caldivirga</taxon>
    </lineage>
</organism>
<keyword evidence="4 7" id="KW-0812">Transmembrane</keyword>
<name>A8M8X4_CALMQ</name>
<feature type="transmembrane region" description="Helical" evidence="7">
    <location>
        <begin position="12"/>
        <end position="30"/>
    </location>
</feature>
<evidence type="ECO:0000256" key="5">
    <source>
        <dbReference type="ARBA" id="ARBA00022989"/>
    </source>
</evidence>
<dbReference type="KEGG" id="cma:Cmaq_1367"/>
<keyword evidence="6 7" id="KW-0472">Membrane</keyword>
<evidence type="ECO:0000313" key="8">
    <source>
        <dbReference type="EMBL" id="ABW02193.1"/>
    </source>
</evidence>
<evidence type="ECO:0000256" key="2">
    <source>
        <dbReference type="ARBA" id="ARBA00009784"/>
    </source>
</evidence>
<feature type="transmembrane region" description="Helical" evidence="7">
    <location>
        <begin position="134"/>
        <end position="152"/>
    </location>
</feature>
<keyword evidence="5 7" id="KW-1133">Transmembrane helix</keyword>
<dbReference type="STRING" id="397948.Cmaq_1367"/>
<dbReference type="Pfam" id="PF01914">
    <property type="entry name" value="MarC"/>
    <property type="match status" value="1"/>
</dbReference>
<dbReference type="InterPro" id="IPR002771">
    <property type="entry name" value="Multi_antbiot-R_MarC"/>
</dbReference>
<sequence length="197" mass="21557">MVAFSLFDSLVAAVQLYAIIDPLGAIPLLVSVPDYEKMMNKFLRLVAVTVPLLLLLFAFAGPFIFYVFSININDFRVAGGIILLIIAIDVLREGTPKTMGINPEDYVIVPIITPMLVGPGAITSVMVMVTYYNIFSVITAVLIASLATYITMKYSVYLVKLIGNNTLKIFARFFSLIIASWAIQLIASGIINIVKAI</sequence>
<gene>
    <name evidence="8" type="ordered locus">Cmaq_1367</name>
</gene>
<evidence type="ECO:0000256" key="6">
    <source>
        <dbReference type="ARBA" id="ARBA00023136"/>
    </source>
</evidence>
<dbReference type="NCBIfam" id="TIGR00427">
    <property type="entry name" value="NAAT family transporter"/>
    <property type="match status" value="1"/>
</dbReference>
<reference evidence="8 9" key="1">
    <citation type="submission" date="2007-10" db="EMBL/GenBank/DDBJ databases">
        <title>Complete sequence of Caldivirga maquilingensis IC-167.</title>
        <authorList>
            <consortium name="US DOE Joint Genome Institute"/>
            <person name="Copeland A."/>
            <person name="Lucas S."/>
            <person name="Lapidus A."/>
            <person name="Barry K."/>
            <person name="Glavina del Rio T."/>
            <person name="Dalin E."/>
            <person name="Tice H."/>
            <person name="Pitluck S."/>
            <person name="Saunders E."/>
            <person name="Brettin T."/>
            <person name="Bruce D."/>
            <person name="Detter J.C."/>
            <person name="Han C."/>
            <person name="Schmutz J."/>
            <person name="Larimer F."/>
            <person name="Land M."/>
            <person name="Hauser L."/>
            <person name="Kyrpides N."/>
            <person name="Ivanova N."/>
            <person name="Biddle J.F."/>
            <person name="Zhang Z."/>
            <person name="Fitz-Gibbon S.T."/>
            <person name="Lowe T.M."/>
            <person name="Saltikov C."/>
            <person name="House C.H."/>
            <person name="Richardson P."/>
        </authorList>
    </citation>
    <scope>NUCLEOTIDE SEQUENCE [LARGE SCALE GENOMIC DNA]</scope>
    <source>
        <strain evidence="9">ATCC 700844 / DSM 13496 / JCM 10307 / IC-167</strain>
    </source>
</reference>
<evidence type="ECO:0000256" key="1">
    <source>
        <dbReference type="ARBA" id="ARBA00004651"/>
    </source>
</evidence>
<keyword evidence="9" id="KW-1185">Reference proteome</keyword>
<keyword evidence="3" id="KW-1003">Cell membrane</keyword>
<feature type="transmembrane region" description="Helical" evidence="7">
    <location>
        <begin position="75"/>
        <end position="94"/>
    </location>
</feature>
<accession>A8M8X4</accession>
<comment type="similarity">
    <text evidence="2 7">Belongs to the UPF0056 (MarC) family.</text>
</comment>
<dbReference type="AlphaFoldDB" id="A8M8X4"/>
<dbReference type="GeneID" id="5710259"/>
<evidence type="ECO:0000313" key="9">
    <source>
        <dbReference type="Proteomes" id="UP000001137"/>
    </source>
</evidence>
<dbReference type="HOGENOM" id="CLU_079909_1_0_2"/>
<protein>
    <recommendedName>
        <fullName evidence="7">UPF0056 membrane protein</fullName>
    </recommendedName>
</protein>
<proteinExistence type="inferred from homology"/>
<evidence type="ECO:0000256" key="4">
    <source>
        <dbReference type="ARBA" id="ARBA00022692"/>
    </source>
</evidence>
<dbReference type="Proteomes" id="UP000001137">
    <property type="component" value="Chromosome"/>
</dbReference>
<feature type="transmembrane region" description="Helical" evidence="7">
    <location>
        <begin position="42"/>
        <end position="69"/>
    </location>
</feature>
<dbReference type="eggNOG" id="arCOG01997">
    <property type="taxonomic scope" value="Archaea"/>
</dbReference>
<dbReference type="PANTHER" id="PTHR33508">
    <property type="entry name" value="UPF0056 MEMBRANE PROTEIN YHCE"/>
    <property type="match status" value="1"/>
</dbReference>
<evidence type="ECO:0000256" key="7">
    <source>
        <dbReference type="RuleBase" id="RU362048"/>
    </source>
</evidence>
<feature type="transmembrane region" description="Helical" evidence="7">
    <location>
        <begin position="173"/>
        <end position="194"/>
    </location>
</feature>
<feature type="transmembrane region" description="Helical" evidence="7">
    <location>
        <begin position="106"/>
        <end position="128"/>
    </location>
</feature>
<evidence type="ECO:0000256" key="3">
    <source>
        <dbReference type="ARBA" id="ARBA00022475"/>
    </source>
</evidence>
<dbReference type="GO" id="GO:0005886">
    <property type="term" value="C:plasma membrane"/>
    <property type="evidence" value="ECO:0007669"/>
    <property type="project" value="UniProtKB-SubCell"/>
</dbReference>
<dbReference type="EMBL" id="CP000852">
    <property type="protein sequence ID" value="ABW02193.1"/>
    <property type="molecule type" value="Genomic_DNA"/>
</dbReference>
<comment type="subcellular location">
    <subcellularLocation>
        <location evidence="1 7">Cell membrane</location>
        <topology evidence="1 7">Multi-pass membrane protein</topology>
    </subcellularLocation>
</comment>
<dbReference type="OrthoDB" id="10856at2157"/>
<dbReference type="PANTHER" id="PTHR33508:SF1">
    <property type="entry name" value="UPF0056 MEMBRANE PROTEIN YHCE"/>
    <property type="match status" value="1"/>
</dbReference>